<keyword evidence="2" id="KW-1185">Reference proteome</keyword>
<reference evidence="1" key="1">
    <citation type="submission" date="2023-07" db="EMBL/GenBank/DDBJ databases">
        <authorList>
            <consortium name="AG Swart"/>
            <person name="Singh M."/>
            <person name="Singh A."/>
            <person name="Seah K."/>
            <person name="Emmerich C."/>
        </authorList>
    </citation>
    <scope>NUCLEOTIDE SEQUENCE</scope>
    <source>
        <strain evidence="1">DP1</strain>
    </source>
</reference>
<dbReference type="EMBL" id="CAMPGE010002497">
    <property type="protein sequence ID" value="CAI2361300.1"/>
    <property type="molecule type" value="Genomic_DNA"/>
</dbReference>
<organism evidence="1 2">
    <name type="scientific">Euplotes crassus</name>
    <dbReference type="NCBI Taxonomy" id="5936"/>
    <lineage>
        <taxon>Eukaryota</taxon>
        <taxon>Sar</taxon>
        <taxon>Alveolata</taxon>
        <taxon>Ciliophora</taxon>
        <taxon>Intramacronucleata</taxon>
        <taxon>Spirotrichea</taxon>
        <taxon>Hypotrichia</taxon>
        <taxon>Euplotida</taxon>
        <taxon>Euplotidae</taxon>
        <taxon>Moneuplotes</taxon>
    </lineage>
</organism>
<name>A0AAD1U385_EUPCR</name>
<evidence type="ECO:0000313" key="2">
    <source>
        <dbReference type="Proteomes" id="UP001295684"/>
    </source>
</evidence>
<accession>A0AAD1U385</accession>
<evidence type="ECO:0000313" key="1">
    <source>
        <dbReference type="EMBL" id="CAI2361300.1"/>
    </source>
</evidence>
<comment type="caution">
    <text evidence="1">The sequence shown here is derived from an EMBL/GenBank/DDBJ whole genome shotgun (WGS) entry which is preliminary data.</text>
</comment>
<protein>
    <submittedName>
        <fullName evidence="1">Uncharacterized protein</fullName>
    </submittedName>
</protein>
<dbReference type="InterPro" id="IPR036322">
    <property type="entry name" value="WD40_repeat_dom_sf"/>
</dbReference>
<proteinExistence type="predicted"/>
<sequence length="593" mass="69931">MNFQAKYVDNFSTNWTLYNEKYRKGILTRCNYGKDRDIDEFDPKSYYGFSSSDFDSSEDGCGYEEGKRGPHAIGSKSLKMKVRELLRDNYDESDSDEHKRWEKQKRYNKKRHKKYKKMCQEFPSQFHKMDICVIITICSYLGEPQNILHFLSSEKCLSKFRNNYHIWKQCFEAWYCYKAQDRTNSRLNLCKFESSFRENPLSEGAFTFKGLIWNHFELMKSFCWKEIPIQPQASRIGNDYSHDRISGVHCYNKILLDYSQQKLQVKLIFVPEDSYFLLVLSENKLQVYKMNTGKEKELELCYSTESLNFLQCRLSHTSPEYLIIMKDQHIERINLLEISSMSDHEGSQHICSVSELEGEESLKNFVICNQTELMLQTSENLKIFDINSEKIVFSAKMSYPEKKSSLGKIKAIDHESILILNPENEVCMVDTREGRIRSITDDKISSFDINGNDIYCLSQRKICFYNLDLRMADSEIEINGELNLKFYDRDPYEYIKADRHRIGLMSQNSLIFSNHGEINQTMGKEVVNYSRRPTNSLDFDLKCKKYPSDPLQLCDFDYFDRFYCTATRNVIQTPETPNYVELFEVKPVNSYLI</sequence>
<dbReference type="Proteomes" id="UP001295684">
    <property type="component" value="Unassembled WGS sequence"/>
</dbReference>
<dbReference type="SUPFAM" id="SSF50978">
    <property type="entry name" value="WD40 repeat-like"/>
    <property type="match status" value="1"/>
</dbReference>
<gene>
    <name evidence="1" type="ORF">ECRASSUSDP1_LOCUS2611</name>
</gene>
<dbReference type="AlphaFoldDB" id="A0AAD1U385"/>